<dbReference type="AlphaFoldDB" id="A0A8H4RCV8"/>
<evidence type="ECO:0000313" key="1">
    <source>
        <dbReference type="EMBL" id="KAF4627001.1"/>
    </source>
</evidence>
<dbReference type="EMBL" id="JAAMPI010001046">
    <property type="protein sequence ID" value="KAF4627001.1"/>
    <property type="molecule type" value="Genomic_DNA"/>
</dbReference>
<organism evidence="1 2">
    <name type="scientific">Cudoniella acicularis</name>
    <dbReference type="NCBI Taxonomy" id="354080"/>
    <lineage>
        <taxon>Eukaryota</taxon>
        <taxon>Fungi</taxon>
        <taxon>Dikarya</taxon>
        <taxon>Ascomycota</taxon>
        <taxon>Pezizomycotina</taxon>
        <taxon>Leotiomycetes</taxon>
        <taxon>Helotiales</taxon>
        <taxon>Tricladiaceae</taxon>
        <taxon>Cudoniella</taxon>
    </lineage>
</organism>
<gene>
    <name evidence="1" type="ORF">G7Y89_g11160</name>
</gene>
<protein>
    <submittedName>
        <fullName evidence="1">Uncharacterized protein</fullName>
    </submittedName>
</protein>
<accession>A0A8H4RCV8</accession>
<dbReference type="Proteomes" id="UP000566819">
    <property type="component" value="Unassembled WGS sequence"/>
</dbReference>
<keyword evidence="2" id="KW-1185">Reference proteome</keyword>
<reference evidence="1 2" key="1">
    <citation type="submission" date="2020-03" db="EMBL/GenBank/DDBJ databases">
        <title>Draft Genome Sequence of Cudoniella acicularis.</title>
        <authorList>
            <person name="Buettner E."/>
            <person name="Kellner H."/>
        </authorList>
    </citation>
    <scope>NUCLEOTIDE SEQUENCE [LARGE SCALE GENOMIC DNA]</scope>
    <source>
        <strain evidence="1 2">DSM 108380</strain>
    </source>
</reference>
<proteinExistence type="predicted"/>
<comment type="caution">
    <text evidence="1">The sequence shown here is derived from an EMBL/GenBank/DDBJ whole genome shotgun (WGS) entry which is preliminary data.</text>
</comment>
<dbReference type="OrthoDB" id="3552701at2759"/>
<evidence type="ECO:0000313" key="2">
    <source>
        <dbReference type="Proteomes" id="UP000566819"/>
    </source>
</evidence>
<name>A0A8H4RCV8_9HELO</name>
<sequence length="229" mass="24244">MMLNGMNWMNYWDFGWGLVGGGDPPRDVAIGLAAASTFNNLRGLPPLYTQDPAGWYTLGIEESGYITSINTIVNGSSCQTTSVQTSQVTDIFNDLQANGPQQFYKNSQGWNGFINLTVPILTTTCVAGLPNNSSVPVGTLPVKGPLDTNSISPILVVPQAFFPIGTWIVDNADPSISVTNYGASMNTTPISIPSSSNDITTAQALSMQFGSIVSAMNGLTKTGLLGLRQ</sequence>